<comment type="caution">
    <text evidence="3">The sequence shown here is derived from an EMBL/GenBank/DDBJ whole genome shotgun (WGS) entry which is preliminary data.</text>
</comment>
<sequence>MAESVGSPHLMASARRVIAVLGATGSGKSSLCRRVAHGTFDELYTPSRLSTELSCVLSLGGEPVMIELRDAGRASASSGDGRLGLSRLDIAHAHAILLVYRVDQPSTLEALHGTVRLLGAELMGARPPPLGLVGTHIDCVSHDGTVIHSAVFTAASPTSSSGPKAATFGSAGRAADLRRPGRVANLAEDADSDGEEVPASLPGSGSMGGARDRTGSRSRALDRKRLALAAAMTGRGGAAEAALLGGGSGCARLFACSSRSGLVLLALAVLLAAGLAAAGMALIAVYRPCDLPADPLPVELGLLAAYGALALPVPFFLVLSAALGSLRCLSGARSAAFWLVLLALAATVAGLGFDPSLAHGRAGAGRCHPGGGGGVMDDDDAAAAWGNADAVTRGLHALGIGVRDAIVCTCVLHSVAGLAVVLATLLNPPSRLEAAVLARAWVTIASGSAPGYS</sequence>
<proteinExistence type="predicted"/>
<keyword evidence="2" id="KW-0472">Membrane</keyword>
<dbReference type="InterPro" id="IPR027417">
    <property type="entry name" value="P-loop_NTPase"/>
</dbReference>
<reference evidence="3 4" key="1">
    <citation type="submission" date="2019-07" db="EMBL/GenBank/DDBJ databases">
        <title>Genomes of Cafeteria roenbergensis.</title>
        <authorList>
            <person name="Fischer M.G."/>
            <person name="Hackl T."/>
            <person name="Roman M."/>
        </authorList>
    </citation>
    <scope>NUCLEOTIDE SEQUENCE [LARGE SCALE GENOMIC DNA]</scope>
    <source>
        <strain evidence="3 4">RCC970-E3</strain>
    </source>
</reference>
<dbReference type="GO" id="GO:0003924">
    <property type="term" value="F:GTPase activity"/>
    <property type="evidence" value="ECO:0007669"/>
    <property type="project" value="InterPro"/>
</dbReference>
<feature type="transmembrane region" description="Helical" evidence="2">
    <location>
        <begin position="262"/>
        <end position="283"/>
    </location>
</feature>
<evidence type="ECO:0000313" key="4">
    <source>
        <dbReference type="Proteomes" id="UP000324907"/>
    </source>
</evidence>
<dbReference type="InterPro" id="IPR001806">
    <property type="entry name" value="Small_GTPase"/>
</dbReference>
<evidence type="ECO:0000313" key="3">
    <source>
        <dbReference type="EMBL" id="KAA0162878.1"/>
    </source>
</evidence>
<keyword evidence="2" id="KW-1133">Transmembrane helix</keyword>
<feature type="transmembrane region" description="Helical" evidence="2">
    <location>
        <begin position="335"/>
        <end position="353"/>
    </location>
</feature>
<protein>
    <submittedName>
        <fullName evidence="3">Uncharacterized protein</fullName>
    </submittedName>
</protein>
<dbReference type="Pfam" id="PF00071">
    <property type="entry name" value="Ras"/>
    <property type="match status" value="1"/>
</dbReference>
<keyword evidence="2" id="KW-0812">Transmembrane</keyword>
<feature type="region of interest" description="Disordered" evidence="1">
    <location>
        <begin position="187"/>
        <end position="220"/>
    </location>
</feature>
<accession>A0A5A8DCE3</accession>
<dbReference type="AlphaFoldDB" id="A0A5A8DCE3"/>
<feature type="compositionally biased region" description="Basic and acidic residues" evidence="1">
    <location>
        <begin position="210"/>
        <end position="220"/>
    </location>
</feature>
<dbReference type="EMBL" id="VLTL01000074">
    <property type="protein sequence ID" value="KAA0162878.1"/>
    <property type="molecule type" value="Genomic_DNA"/>
</dbReference>
<dbReference type="GO" id="GO:0005525">
    <property type="term" value="F:GTP binding"/>
    <property type="evidence" value="ECO:0007669"/>
    <property type="project" value="InterPro"/>
</dbReference>
<dbReference type="Proteomes" id="UP000324907">
    <property type="component" value="Unassembled WGS sequence"/>
</dbReference>
<dbReference type="SUPFAM" id="SSF52540">
    <property type="entry name" value="P-loop containing nucleoside triphosphate hydrolases"/>
    <property type="match status" value="1"/>
</dbReference>
<dbReference type="Gene3D" id="3.40.50.300">
    <property type="entry name" value="P-loop containing nucleotide triphosphate hydrolases"/>
    <property type="match status" value="1"/>
</dbReference>
<evidence type="ECO:0000256" key="2">
    <source>
        <dbReference type="SAM" id="Phobius"/>
    </source>
</evidence>
<feature type="transmembrane region" description="Helical" evidence="2">
    <location>
        <begin position="303"/>
        <end position="323"/>
    </location>
</feature>
<evidence type="ECO:0000256" key="1">
    <source>
        <dbReference type="SAM" id="MobiDB-lite"/>
    </source>
</evidence>
<organism evidence="3 4">
    <name type="scientific">Cafeteria roenbergensis</name>
    <name type="common">Marine flagellate</name>
    <dbReference type="NCBI Taxonomy" id="33653"/>
    <lineage>
        <taxon>Eukaryota</taxon>
        <taxon>Sar</taxon>
        <taxon>Stramenopiles</taxon>
        <taxon>Bigyra</taxon>
        <taxon>Opalozoa</taxon>
        <taxon>Bicosoecida</taxon>
        <taxon>Cafeteriaceae</taxon>
        <taxon>Cafeteria</taxon>
    </lineage>
</organism>
<name>A0A5A8DCE3_CAFRO</name>
<gene>
    <name evidence="3" type="ORF">FNF28_04513</name>
</gene>